<name>C9LNE0_9FIRM</name>
<dbReference type="InterPro" id="IPR043519">
    <property type="entry name" value="NT_sf"/>
</dbReference>
<sequence length="172" mass="19765">MAVYNKLEENGGRNIWGKDWKTGVWKNCGSCFPYFLCRIKKWAGWYREEKGRLEVLLGAGRIKRVSHIGSTAVSGIWAKNIIDILLEVPDKKRMAEVREILKNNGWLCMNTSKNRISGYRTFCVDFNTDEVRHCLASSVFYPFPKKIKGGQNELVKNPKMIAMTALIRVISF</sequence>
<dbReference type="InterPro" id="IPR007344">
    <property type="entry name" value="GrpB/CoaE"/>
</dbReference>
<keyword evidence="2" id="KW-1185">Reference proteome</keyword>
<dbReference type="STRING" id="592028.GCWU000321_01061"/>
<accession>C9LNE0</accession>
<dbReference type="PANTHER" id="PTHR34822">
    <property type="entry name" value="GRPB DOMAIN PROTEIN (AFU_ORTHOLOGUE AFUA_1G01530)"/>
    <property type="match status" value="1"/>
</dbReference>
<evidence type="ECO:0000313" key="1">
    <source>
        <dbReference type="EMBL" id="EEW97076.1"/>
    </source>
</evidence>
<proteinExistence type="predicted"/>
<evidence type="ECO:0008006" key="3">
    <source>
        <dbReference type="Google" id="ProtNLM"/>
    </source>
</evidence>
<dbReference type="GeneID" id="78278478"/>
<dbReference type="Pfam" id="PF04229">
    <property type="entry name" value="GrpB"/>
    <property type="match status" value="1"/>
</dbReference>
<dbReference type="EMBL" id="ACIM02000001">
    <property type="protein sequence ID" value="EEW97076.1"/>
    <property type="molecule type" value="Genomic_DNA"/>
</dbReference>
<dbReference type="eggNOG" id="COG2320">
    <property type="taxonomic scope" value="Bacteria"/>
</dbReference>
<dbReference type="RefSeq" id="WP_007070009.1">
    <property type="nucleotide sequence ID" value="NZ_GG698602.1"/>
</dbReference>
<evidence type="ECO:0000313" key="2">
    <source>
        <dbReference type="Proteomes" id="UP000004736"/>
    </source>
</evidence>
<dbReference type="SUPFAM" id="SSF81301">
    <property type="entry name" value="Nucleotidyltransferase"/>
    <property type="match status" value="1"/>
</dbReference>
<dbReference type="PANTHER" id="PTHR34822:SF1">
    <property type="entry name" value="GRPB FAMILY PROTEIN"/>
    <property type="match status" value="1"/>
</dbReference>
<organism evidence="1 2">
    <name type="scientific">Dialister invisus DSM 15470</name>
    <dbReference type="NCBI Taxonomy" id="592028"/>
    <lineage>
        <taxon>Bacteria</taxon>
        <taxon>Bacillati</taxon>
        <taxon>Bacillota</taxon>
        <taxon>Negativicutes</taxon>
        <taxon>Veillonellales</taxon>
        <taxon>Veillonellaceae</taxon>
        <taxon>Dialister</taxon>
    </lineage>
</organism>
<dbReference type="Proteomes" id="UP000004736">
    <property type="component" value="Unassembled WGS sequence"/>
</dbReference>
<protein>
    <recommendedName>
        <fullName evidence="3">Nucleotidyltransferase family protein</fullName>
    </recommendedName>
</protein>
<comment type="caution">
    <text evidence="1">The sequence shown here is derived from an EMBL/GenBank/DDBJ whole genome shotgun (WGS) entry which is preliminary data.</text>
</comment>
<dbReference type="Gene3D" id="3.30.460.10">
    <property type="entry name" value="Beta Polymerase, domain 2"/>
    <property type="match status" value="1"/>
</dbReference>
<dbReference type="OrthoDB" id="9799092at2"/>
<dbReference type="AlphaFoldDB" id="C9LNE0"/>
<dbReference type="HOGENOM" id="CLU_1552854_0_0_9"/>
<reference evidence="1" key="1">
    <citation type="submission" date="2009-09" db="EMBL/GenBank/DDBJ databases">
        <authorList>
            <person name="Weinstock G."/>
            <person name="Sodergren E."/>
            <person name="Clifton S."/>
            <person name="Fulton L."/>
            <person name="Fulton B."/>
            <person name="Courtney L."/>
            <person name="Fronick C."/>
            <person name="Harrison M."/>
            <person name="Strong C."/>
            <person name="Farmer C."/>
            <person name="Delahaunty K."/>
            <person name="Markovic C."/>
            <person name="Hall O."/>
            <person name="Minx P."/>
            <person name="Tomlinson C."/>
            <person name="Mitreva M."/>
            <person name="Nelson J."/>
            <person name="Hou S."/>
            <person name="Wollam A."/>
            <person name="Pepin K.H."/>
            <person name="Johnson M."/>
            <person name="Bhonagiri V."/>
            <person name="Nash W.E."/>
            <person name="Warren W."/>
            <person name="Chinwalla A."/>
            <person name="Mardis E.R."/>
            <person name="Wilson R.K."/>
        </authorList>
    </citation>
    <scope>NUCLEOTIDE SEQUENCE [LARGE SCALE GENOMIC DNA]</scope>
    <source>
        <strain evidence="1">DSM 15470</strain>
    </source>
</reference>
<gene>
    <name evidence="1" type="ORF">GCWU000321_01061</name>
</gene>